<dbReference type="InterPro" id="IPR049945">
    <property type="entry name" value="AAA_22"/>
</dbReference>
<name>A0ABU2J0S6_9GAMM</name>
<dbReference type="SUPFAM" id="SSF52540">
    <property type="entry name" value="P-loop containing nucleoside triphosphate hydrolases"/>
    <property type="match status" value="1"/>
</dbReference>
<dbReference type="CDD" id="cd00093">
    <property type="entry name" value="HTH_XRE"/>
    <property type="match status" value="1"/>
</dbReference>
<dbReference type="InterPro" id="IPR052026">
    <property type="entry name" value="ExeA_AAA_ATPase_DNA-bind"/>
</dbReference>
<dbReference type="InterPro" id="IPR001387">
    <property type="entry name" value="Cro/C1-type_HTH"/>
</dbReference>
<reference evidence="2 3" key="1">
    <citation type="submission" date="2022-06" db="EMBL/GenBank/DDBJ databases">
        <title>Chromosome and plasmid sequencings of Enterobacteriales species co-exiting double carbapenemases.</title>
        <authorList>
            <person name="Fu Y."/>
        </authorList>
    </citation>
    <scope>NUCLEOTIDE SEQUENCE [LARGE SCALE GENOMIC DNA]</scope>
    <source>
        <strain evidence="2 3">21030615019</strain>
    </source>
</reference>
<dbReference type="PANTHER" id="PTHR35894:SF5">
    <property type="entry name" value="MU-LIKE PROPHAGE FLUMU DNA TRANSPOSITION PROTEIN B"/>
    <property type="match status" value="1"/>
</dbReference>
<organism evidence="2 3">
    <name type="scientific">Providencia huaxiensis</name>
    <dbReference type="NCBI Taxonomy" id="2027290"/>
    <lineage>
        <taxon>Bacteria</taxon>
        <taxon>Pseudomonadati</taxon>
        <taxon>Pseudomonadota</taxon>
        <taxon>Gammaproteobacteria</taxon>
        <taxon>Enterobacterales</taxon>
        <taxon>Morganellaceae</taxon>
        <taxon>Providencia</taxon>
    </lineage>
</organism>
<dbReference type="Proteomes" id="UP001252207">
    <property type="component" value="Unassembled WGS sequence"/>
</dbReference>
<dbReference type="InterPro" id="IPR010982">
    <property type="entry name" value="Lambda_DNA-bd_dom_sf"/>
</dbReference>
<dbReference type="GeneID" id="89491353"/>
<sequence length="297" mass="33398">MSIVNELTTMMNNKGWSQAQAARGIGVSTAVINQFLQNKYNGDVNAVEEKVRQFILREQERDKSRRIKPVYVDTLMARKGRDVIRMAHMDSDINVIYGDAGMGKTMIVRQYAKEHLDAVLIEADPGYTARVVLEELCSKLGLSKRGNMHELSEAIIQTLRDSGRIILVDEAENLPYRALETLRRIHDKSGVGIVLAGMPRLILNLKGKRGEYKQLYSRVGFALRMGEALPEDDITNMITTMLPEASEPEVLNALYKACKGNARRLFKFLRGISNGSQISGQPIDVQMVHEFSEMLIN</sequence>
<feature type="domain" description="ORC1/DEAH AAA+ ATPase" evidence="1">
    <location>
        <begin position="93"/>
        <end position="201"/>
    </location>
</feature>
<dbReference type="Gene3D" id="1.10.260.40">
    <property type="entry name" value="lambda repressor-like DNA-binding domains"/>
    <property type="match status" value="1"/>
</dbReference>
<keyword evidence="3" id="KW-1185">Reference proteome</keyword>
<proteinExistence type="predicted"/>
<accession>A0ABU2J0S6</accession>
<evidence type="ECO:0000259" key="1">
    <source>
        <dbReference type="Pfam" id="PF13401"/>
    </source>
</evidence>
<comment type="caution">
    <text evidence="2">The sequence shown here is derived from an EMBL/GenBank/DDBJ whole genome shotgun (WGS) entry which is preliminary data.</text>
</comment>
<dbReference type="Gene3D" id="3.40.50.300">
    <property type="entry name" value="P-loop containing nucleotide triphosphate hydrolases"/>
    <property type="match status" value="1"/>
</dbReference>
<dbReference type="SUPFAM" id="SSF47413">
    <property type="entry name" value="lambda repressor-like DNA-binding domains"/>
    <property type="match status" value="1"/>
</dbReference>
<gene>
    <name evidence="2" type="ORF">NLX89_16390</name>
</gene>
<evidence type="ECO:0000313" key="3">
    <source>
        <dbReference type="Proteomes" id="UP001252207"/>
    </source>
</evidence>
<dbReference type="PANTHER" id="PTHR35894">
    <property type="entry name" value="GENERAL SECRETION PATHWAY PROTEIN A-RELATED"/>
    <property type="match status" value="1"/>
</dbReference>
<dbReference type="Pfam" id="PF13401">
    <property type="entry name" value="AAA_22"/>
    <property type="match status" value="1"/>
</dbReference>
<dbReference type="EMBL" id="JANAVW010000001">
    <property type="protein sequence ID" value="MDT0134911.1"/>
    <property type="molecule type" value="Genomic_DNA"/>
</dbReference>
<protein>
    <submittedName>
        <fullName evidence="2">AAA family ATPase</fullName>
    </submittedName>
</protein>
<dbReference type="InterPro" id="IPR027417">
    <property type="entry name" value="P-loop_NTPase"/>
</dbReference>
<evidence type="ECO:0000313" key="2">
    <source>
        <dbReference type="EMBL" id="MDT0134911.1"/>
    </source>
</evidence>
<dbReference type="RefSeq" id="WP_282971786.1">
    <property type="nucleotide sequence ID" value="NZ_CP145912.1"/>
</dbReference>